<proteinExistence type="predicted"/>
<keyword evidence="2" id="KW-1185">Reference proteome</keyword>
<reference evidence="1" key="1">
    <citation type="submission" date="2019-05" db="EMBL/GenBank/DDBJ databases">
        <title>Whole genome sequencing of Pseudanabaena catenata USMAC16.</title>
        <authorList>
            <person name="Khan Z."/>
            <person name="Omar W.M."/>
            <person name="Convey P."/>
            <person name="Merican F."/>
            <person name="Najimudin N."/>
        </authorList>
    </citation>
    <scope>NUCLEOTIDE SEQUENCE</scope>
    <source>
        <strain evidence="1">USMAC16</strain>
    </source>
</reference>
<sequence length="44" mass="4833">MASNVSINNQVIIRTAEIKDAERIAILADQLGYPVTKSTSKRTD</sequence>
<evidence type="ECO:0000313" key="2">
    <source>
        <dbReference type="Proteomes" id="UP001152872"/>
    </source>
</evidence>
<dbReference type="EMBL" id="VBTY01000041">
    <property type="protein sequence ID" value="MDG3494325.1"/>
    <property type="molecule type" value="Genomic_DNA"/>
</dbReference>
<name>A0A9X4RHS6_9CYAN</name>
<accession>A0A9X4RHS6</accession>
<organism evidence="1 2">
    <name type="scientific">Pseudanabaena catenata USMAC16</name>
    <dbReference type="NCBI Taxonomy" id="1855837"/>
    <lineage>
        <taxon>Bacteria</taxon>
        <taxon>Bacillati</taxon>
        <taxon>Cyanobacteriota</taxon>
        <taxon>Cyanophyceae</taxon>
        <taxon>Pseudanabaenales</taxon>
        <taxon>Pseudanabaenaceae</taxon>
        <taxon>Pseudanabaena</taxon>
    </lineage>
</organism>
<gene>
    <name evidence="1" type="ORF">FEV09_07110</name>
</gene>
<protein>
    <submittedName>
        <fullName evidence="1">Uncharacterized protein</fullName>
    </submittedName>
</protein>
<evidence type="ECO:0000313" key="1">
    <source>
        <dbReference type="EMBL" id="MDG3494325.1"/>
    </source>
</evidence>
<dbReference type="RefSeq" id="WP_277909202.1">
    <property type="nucleotide sequence ID" value="NZ_VBTY01000041.1"/>
</dbReference>
<comment type="caution">
    <text evidence="1">The sequence shown here is derived from an EMBL/GenBank/DDBJ whole genome shotgun (WGS) entry which is preliminary data.</text>
</comment>
<dbReference type="Proteomes" id="UP001152872">
    <property type="component" value="Unassembled WGS sequence"/>
</dbReference>
<dbReference type="AlphaFoldDB" id="A0A9X4RHS6"/>